<dbReference type="GO" id="GO:0005814">
    <property type="term" value="C:centriole"/>
    <property type="evidence" value="ECO:0007669"/>
    <property type="project" value="TreeGrafter"/>
</dbReference>
<feature type="compositionally biased region" description="Basic and acidic residues" evidence="2">
    <location>
        <begin position="572"/>
        <end position="581"/>
    </location>
</feature>
<name>R7QUJ6_CHOCR</name>
<evidence type="ECO:0000313" key="3">
    <source>
        <dbReference type="EMBL" id="CDF41156.1"/>
    </source>
</evidence>
<dbReference type="KEGG" id="ccp:CHC_T00007708001"/>
<dbReference type="SUPFAM" id="SSF57997">
    <property type="entry name" value="Tropomyosin"/>
    <property type="match status" value="1"/>
</dbReference>
<sequence>MAAPTAAMPPSPTRASLLDHHAAQLQHRSAALDLRAHELSQAEARLSHRLSALQTRTHSLSRLESTARSEMASLLEAVTSRHEKLSESESRLRQREQSLKKKVSALRGTLRNAAAVERKLREKQDMLRETEKRKEEMLAALEEAEERLRKVERVSTAAEERAAKVAEEGDVLRTAADKLEMLEREVRKRDKEIGNKERAVREGEERVERLLQFEDVVQPMRRFVGEFAILLAEEGRGTASELPDGAAEDATPQLVAAEAIVAVRELCAMVRALRGQREAQDAREARLEQLEKQMKKEEGALRVRERSLKSAEGRLDVAQQSLNAVQSDVDKAWAEIESNRTDLDRREESVRLKESDVIEADQRRRRKESAVMQGEKMLVRRERSIQRAHAAVGEREKAVEQRQRDLDEEKASLHNLKTTIDLKEDLLHTRDLEFTAREAKKNAALDALLEASVRKKKRRSSREHSVSPESGSGSSPTPEPQVLNPTVVETRGKNVQRIVQSAPAPASTSQAARPTGQSQANDLNGALQDPEPSTVRRQLEFETTVQRQATTSGGAVLPAPLVSRLPQAEKAPNQDDLDKAPTHVVNDDDNESEAAADDLLPELLGARALWKERVVRLEAVVENMRENTWALKPHVQPILTSVSTQLRDIHTEIDSTPERHPESSKASYGTEQQRQVRWGALIREQLDAVRDVQTGMLIALNKEEDSMFQESGPAPLPSEQSESATQTTSEPSEGPREKRSPPHMAGDESSVDVTLDATDGRLFPDHSLEATEDFGSITSSFRKFRRQMRAQRGLAEASRNSRIIRRERVPREAPARMRPRQPVGRGVVVRETRGIRGSDLLRELESVRNDLESITGSTNSSGLQ</sequence>
<feature type="region of interest" description="Disordered" evidence="2">
    <location>
        <begin position="653"/>
        <end position="672"/>
    </location>
</feature>
<dbReference type="OrthoDB" id="4937at2759"/>
<feature type="coiled-coil region" evidence="1">
    <location>
        <begin position="113"/>
        <end position="199"/>
    </location>
</feature>
<gene>
    <name evidence="3" type="ORF">CHC_T00007708001</name>
</gene>
<dbReference type="GO" id="GO:0005813">
    <property type="term" value="C:centrosome"/>
    <property type="evidence" value="ECO:0007669"/>
    <property type="project" value="TreeGrafter"/>
</dbReference>
<protein>
    <submittedName>
        <fullName evidence="3">Uncharacterized protein</fullName>
    </submittedName>
</protein>
<dbReference type="EMBL" id="HG002310">
    <property type="protein sequence ID" value="CDF41156.1"/>
    <property type="molecule type" value="Genomic_DNA"/>
</dbReference>
<dbReference type="RefSeq" id="XP_005711450.1">
    <property type="nucleotide sequence ID" value="XM_005711393.1"/>
</dbReference>
<dbReference type="Proteomes" id="UP000012073">
    <property type="component" value="Unassembled WGS sequence"/>
</dbReference>
<dbReference type="OMA" id="MRENTWA"/>
<feature type="compositionally biased region" description="Low complexity" evidence="2">
    <location>
        <begin position="467"/>
        <end position="476"/>
    </location>
</feature>
<feature type="region of interest" description="Disordered" evidence="2">
    <location>
        <begin position="706"/>
        <end position="750"/>
    </location>
</feature>
<feature type="region of interest" description="Disordered" evidence="2">
    <location>
        <begin position="453"/>
        <end position="484"/>
    </location>
</feature>
<accession>R7QUJ6</accession>
<keyword evidence="4" id="KW-1185">Reference proteome</keyword>
<feature type="region of interest" description="Disordered" evidence="2">
    <location>
        <begin position="500"/>
        <end position="533"/>
    </location>
</feature>
<dbReference type="AlphaFoldDB" id="R7QUJ6"/>
<dbReference type="Gramene" id="CDF41156">
    <property type="protein sequence ID" value="CDF41156"/>
    <property type="gene ID" value="CHC_T00007708001"/>
</dbReference>
<dbReference type="GeneID" id="17319166"/>
<organism evidence="3 4">
    <name type="scientific">Chondrus crispus</name>
    <name type="common">Carrageen Irish moss</name>
    <name type="synonym">Polymorpha crispa</name>
    <dbReference type="NCBI Taxonomy" id="2769"/>
    <lineage>
        <taxon>Eukaryota</taxon>
        <taxon>Rhodophyta</taxon>
        <taxon>Florideophyceae</taxon>
        <taxon>Rhodymeniophycidae</taxon>
        <taxon>Gigartinales</taxon>
        <taxon>Gigartinaceae</taxon>
        <taxon>Chondrus</taxon>
    </lineage>
</organism>
<proteinExistence type="predicted"/>
<feature type="compositionally biased region" description="Acidic residues" evidence="2">
    <location>
        <begin position="587"/>
        <end position="597"/>
    </location>
</feature>
<feature type="region of interest" description="Disordered" evidence="2">
    <location>
        <begin position="80"/>
        <end position="99"/>
    </location>
</feature>
<feature type="compositionally biased region" description="Low complexity" evidence="2">
    <location>
        <begin position="717"/>
        <end position="732"/>
    </location>
</feature>
<evidence type="ECO:0000313" key="4">
    <source>
        <dbReference type="Proteomes" id="UP000012073"/>
    </source>
</evidence>
<evidence type="ECO:0000256" key="2">
    <source>
        <dbReference type="SAM" id="MobiDB-lite"/>
    </source>
</evidence>
<feature type="compositionally biased region" description="Low complexity" evidence="2">
    <location>
        <begin position="500"/>
        <end position="515"/>
    </location>
</feature>
<dbReference type="GO" id="GO:0007099">
    <property type="term" value="P:centriole replication"/>
    <property type="evidence" value="ECO:0007669"/>
    <property type="project" value="TreeGrafter"/>
</dbReference>
<evidence type="ECO:0000256" key="1">
    <source>
        <dbReference type="SAM" id="Coils"/>
    </source>
</evidence>
<feature type="region of interest" description="Disordered" evidence="2">
    <location>
        <begin position="569"/>
        <end position="597"/>
    </location>
</feature>
<reference evidence="4" key="1">
    <citation type="journal article" date="2013" name="Proc. Natl. Acad. Sci. U.S.A.">
        <title>Genome structure and metabolic features in the red seaweed Chondrus crispus shed light on evolution of the Archaeplastida.</title>
        <authorList>
            <person name="Collen J."/>
            <person name="Porcel B."/>
            <person name="Carre W."/>
            <person name="Ball S.G."/>
            <person name="Chaparro C."/>
            <person name="Tonon T."/>
            <person name="Barbeyron T."/>
            <person name="Michel G."/>
            <person name="Noel B."/>
            <person name="Valentin K."/>
            <person name="Elias M."/>
            <person name="Artiguenave F."/>
            <person name="Arun A."/>
            <person name="Aury J.M."/>
            <person name="Barbosa-Neto J.F."/>
            <person name="Bothwell J.H."/>
            <person name="Bouget F.Y."/>
            <person name="Brillet L."/>
            <person name="Cabello-Hurtado F."/>
            <person name="Capella-Gutierrez S."/>
            <person name="Charrier B."/>
            <person name="Cladiere L."/>
            <person name="Cock J.M."/>
            <person name="Coelho S.M."/>
            <person name="Colleoni C."/>
            <person name="Czjzek M."/>
            <person name="Da Silva C."/>
            <person name="Delage L."/>
            <person name="Denoeud F."/>
            <person name="Deschamps P."/>
            <person name="Dittami S.M."/>
            <person name="Gabaldon T."/>
            <person name="Gachon C.M."/>
            <person name="Groisillier A."/>
            <person name="Herve C."/>
            <person name="Jabbari K."/>
            <person name="Katinka M."/>
            <person name="Kloareg B."/>
            <person name="Kowalczyk N."/>
            <person name="Labadie K."/>
            <person name="Leblanc C."/>
            <person name="Lopez P.J."/>
            <person name="McLachlan D.H."/>
            <person name="Meslet-Cladiere L."/>
            <person name="Moustafa A."/>
            <person name="Nehr Z."/>
            <person name="Nyvall Collen P."/>
            <person name="Panaud O."/>
            <person name="Partensky F."/>
            <person name="Poulain J."/>
            <person name="Rensing S.A."/>
            <person name="Rousvoal S."/>
            <person name="Samson G."/>
            <person name="Symeonidi A."/>
            <person name="Weissenbach J."/>
            <person name="Zambounis A."/>
            <person name="Wincker P."/>
            <person name="Boyen C."/>
        </authorList>
    </citation>
    <scope>NUCLEOTIDE SEQUENCE [LARGE SCALE GENOMIC DNA]</scope>
    <source>
        <strain evidence="4">cv. Stackhouse</strain>
    </source>
</reference>
<dbReference type="PANTHER" id="PTHR44281">
    <property type="entry name" value="SPINDLE ASSEMBLY ABNORMAL PROTEIN 6 HOMOLOG"/>
    <property type="match status" value="1"/>
</dbReference>
<feature type="coiled-coil region" evidence="1">
    <location>
        <begin position="273"/>
        <end position="328"/>
    </location>
</feature>
<keyword evidence="1" id="KW-0175">Coiled coil</keyword>
<dbReference type="PANTHER" id="PTHR44281:SF2">
    <property type="entry name" value="SPINDLE ASSEMBLY ABNORMAL PROTEIN 6 HOMOLOG"/>
    <property type="match status" value="1"/>
</dbReference>
<feature type="compositionally biased region" description="Basic and acidic residues" evidence="2">
    <location>
        <begin position="653"/>
        <end position="663"/>
    </location>
</feature>